<dbReference type="GO" id="GO:0005737">
    <property type="term" value="C:cytoplasm"/>
    <property type="evidence" value="ECO:0007669"/>
    <property type="project" value="TreeGrafter"/>
</dbReference>
<dbReference type="PRINTS" id="PR00318">
    <property type="entry name" value="GPROTEINA"/>
</dbReference>
<dbReference type="Proteomes" id="UP000887563">
    <property type="component" value="Unplaced"/>
</dbReference>
<keyword evidence="4 10" id="KW-0460">Magnesium</keyword>
<keyword evidence="1" id="KW-0519">Myristate</keyword>
<evidence type="ECO:0000313" key="13">
    <source>
        <dbReference type="WBParaSite" id="Minc3s02059g28020"/>
    </source>
</evidence>
<dbReference type="PANTHER" id="PTHR10218">
    <property type="entry name" value="GTP-BINDING PROTEIN ALPHA SUBUNIT"/>
    <property type="match status" value="1"/>
</dbReference>
<dbReference type="WBParaSite" id="Minc3s02059g28020">
    <property type="protein sequence ID" value="Minc3s02059g28020"/>
    <property type="gene ID" value="Minc3s02059g28020"/>
</dbReference>
<evidence type="ECO:0000256" key="1">
    <source>
        <dbReference type="ARBA" id="ARBA00022707"/>
    </source>
</evidence>
<sequence>MGLCQSEEAKDQSKRNRSIDNKIRDEARAEKNTFKLLLLGAGECGKKHINEANDELLQQRAVVYSNTVHAMADLLRGMEKYNITFRDESRRNKKKYTESYNARTTVKTAVFGLSPHMQYLLTTHKTCNCMFFDAKLVFETIAKGKEQEAFSDELAVAMKRLWEDPSLNKATYSHALELNLQSSTMHFLDSIDRISNPTYRPSDHDILLTRIRTTGVNEQTFTINAMKFRVFDVGGQRSERKKWIHCFENVDSIIFVAAASEYDEVLFEDGETNRMVESMRIFESICNSRWFLNTSIILFLNKKDLFEEKIKRTSIRVCFKEYDGFQTYEHSMAYIKQKFVDLNANPQKMIYVHETCATDTDQVQMILDSVTSIIVQTSLGRSGLY</sequence>
<dbReference type="AlphaFoldDB" id="A0A914MK22"/>
<dbReference type="Gene3D" id="1.10.400.10">
    <property type="entry name" value="GI Alpha 1, domain 2-like"/>
    <property type="match status" value="2"/>
</dbReference>
<dbReference type="PROSITE" id="PS51882">
    <property type="entry name" value="G_ALPHA"/>
    <property type="match status" value="1"/>
</dbReference>
<dbReference type="GO" id="GO:0046872">
    <property type="term" value="F:metal ion binding"/>
    <property type="evidence" value="ECO:0007669"/>
    <property type="project" value="UniProtKB-KW"/>
</dbReference>
<keyword evidence="3 9" id="KW-0547">Nucleotide-binding</keyword>
<accession>A0A914MK22</accession>
<dbReference type="InterPro" id="IPR027417">
    <property type="entry name" value="P-loop_NTPase"/>
</dbReference>
<feature type="binding site" evidence="9">
    <location>
        <begin position="207"/>
        <end position="213"/>
    </location>
    <ligand>
        <name>GTP</name>
        <dbReference type="ChEBI" id="CHEBI:37565"/>
    </ligand>
</feature>
<evidence type="ECO:0000256" key="9">
    <source>
        <dbReference type="PIRSR" id="PIRSR601019-1"/>
    </source>
</evidence>
<keyword evidence="5 9" id="KW-0342">GTP-binding</keyword>
<feature type="compositionally biased region" description="Basic and acidic residues" evidence="11">
    <location>
        <begin position="7"/>
        <end position="24"/>
    </location>
</feature>
<feature type="binding site" evidence="10">
    <location>
        <position position="213"/>
    </location>
    <ligand>
        <name>Mg(2+)</name>
        <dbReference type="ChEBI" id="CHEBI:18420"/>
    </ligand>
</feature>
<evidence type="ECO:0000256" key="10">
    <source>
        <dbReference type="PIRSR" id="PIRSR601019-2"/>
    </source>
</evidence>
<name>A0A914MK22_MELIC</name>
<feature type="binding site" evidence="9">
    <location>
        <position position="357"/>
    </location>
    <ligand>
        <name>GTP</name>
        <dbReference type="ChEBI" id="CHEBI:37565"/>
    </ligand>
</feature>
<feature type="binding site" evidence="9">
    <location>
        <begin position="232"/>
        <end position="236"/>
    </location>
    <ligand>
        <name>GTP</name>
        <dbReference type="ChEBI" id="CHEBI:37565"/>
    </ligand>
</feature>
<protein>
    <submittedName>
        <fullName evidence="13">Uncharacterized protein</fullName>
    </submittedName>
</protein>
<keyword evidence="2 10" id="KW-0479">Metal-binding</keyword>
<dbReference type="SUPFAM" id="SSF47895">
    <property type="entry name" value="Transducin (alpha subunit), insertion domain"/>
    <property type="match status" value="1"/>
</dbReference>
<keyword evidence="8" id="KW-0449">Lipoprotein</keyword>
<feature type="region of interest" description="Disordered" evidence="11">
    <location>
        <begin position="1"/>
        <end position="24"/>
    </location>
</feature>
<proteinExistence type="predicted"/>
<dbReference type="GO" id="GO:0031683">
    <property type="term" value="F:G-protein beta/gamma-subunit complex binding"/>
    <property type="evidence" value="ECO:0007669"/>
    <property type="project" value="InterPro"/>
</dbReference>
<dbReference type="SMART" id="SM00275">
    <property type="entry name" value="G_alpha"/>
    <property type="match status" value="1"/>
</dbReference>
<evidence type="ECO:0000313" key="12">
    <source>
        <dbReference type="Proteomes" id="UP000887563"/>
    </source>
</evidence>
<keyword evidence="6" id="KW-0564">Palmitate</keyword>
<dbReference type="Pfam" id="PF00503">
    <property type="entry name" value="G-alpha"/>
    <property type="match status" value="1"/>
</dbReference>
<evidence type="ECO:0000256" key="5">
    <source>
        <dbReference type="ARBA" id="ARBA00023134"/>
    </source>
</evidence>
<feature type="binding site" evidence="9">
    <location>
        <begin position="301"/>
        <end position="304"/>
    </location>
    <ligand>
        <name>GTP</name>
        <dbReference type="ChEBI" id="CHEBI:37565"/>
    </ligand>
</feature>
<dbReference type="Gene3D" id="3.40.50.300">
    <property type="entry name" value="P-loop containing nucleotide triphosphate hydrolases"/>
    <property type="match status" value="2"/>
</dbReference>
<dbReference type="FunFam" id="3.40.50.300:FF:003800">
    <property type="entry name" value="Guanine nucleotide-binding protein G(k) subunit alpha"/>
    <property type="match status" value="1"/>
</dbReference>
<organism evidence="12 13">
    <name type="scientific">Meloidogyne incognita</name>
    <name type="common">Southern root-knot nematode worm</name>
    <name type="synonym">Oxyuris incognita</name>
    <dbReference type="NCBI Taxonomy" id="6306"/>
    <lineage>
        <taxon>Eukaryota</taxon>
        <taxon>Metazoa</taxon>
        <taxon>Ecdysozoa</taxon>
        <taxon>Nematoda</taxon>
        <taxon>Chromadorea</taxon>
        <taxon>Rhabditida</taxon>
        <taxon>Tylenchina</taxon>
        <taxon>Tylenchomorpha</taxon>
        <taxon>Tylenchoidea</taxon>
        <taxon>Meloidogynidae</taxon>
        <taxon>Meloidogyninae</taxon>
        <taxon>Meloidogyne</taxon>
        <taxon>Meloidogyne incognita group</taxon>
    </lineage>
</organism>
<evidence type="ECO:0000256" key="7">
    <source>
        <dbReference type="ARBA" id="ARBA00023224"/>
    </source>
</evidence>
<evidence type="ECO:0000256" key="3">
    <source>
        <dbReference type="ARBA" id="ARBA00022741"/>
    </source>
</evidence>
<dbReference type="GO" id="GO:0003924">
    <property type="term" value="F:GTPase activity"/>
    <property type="evidence" value="ECO:0007669"/>
    <property type="project" value="InterPro"/>
</dbReference>
<evidence type="ECO:0000256" key="2">
    <source>
        <dbReference type="ARBA" id="ARBA00022723"/>
    </source>
</evidence>
<evidence type="ECO:0000256" key="8">
    <source>
        <dbReference type="ARBA" id="ARBA00023288"/>
    </source>
</evidence>
<evidence type="ECO:0000256" key="4">
    <source>
        <dbReference type="ARBA" id="ARBA00022842"/>
    </source>
</evidence>
<evidence type="ECO:0000256" key="11">
    <source>
        <dbReference type="SAM" id="MobiDB-lite"/>
    </source>
</evidence>
<dbReference type="InterPro" id="IPR011025">
    <property type="entry name" value="GproteinA_insert"/>
</dbReference>
<dbReference type="InterPro" id="IPR001019">
    <property type="entry name" value="Gprotein_alpha_su"/>
</dbReference>
<dbReference type="GO" id="GO:0007188">
    <property type="term" value="P:adenylate cyclase-modulating G protein-coupled receptor signaling pathway"/>
    <property type="evidence" value="ECO:0007669"/>
    <property type="project" value="TreeGrafter"/>
</dbReference>
<keyword evidence="12" id="KW-1185">Reference proteome</keyword>
<evidence type="ECO:0000256" key="6">
    <source>
        <dbReference type="ARBA" id="ARBA00023139"/>
    </source>
</evidence>
<dbReference type="GO" id="GO:0001664">
    <property type="term" value="F:G protein-coupled receptor binding"/>
    <property type="evidence" value="ECO:0007669"/>
    <property type="project" value="TreeGrafter"/>
</dbReference>
<dbReference type="SUPFAM" id="SSF52540">
    <property type="entry name" value="P-loop containing nucleoside triphosphate hydrolases"/>
    <property type="match status" value="1"/>
</dbReference>
<dbReference type="PANTHER" id="PTHR10218:SF245">
    <property type="entry name" value="GUANINE NUCLEOTIDE-BINDING PROTEIN ALPHA-2 SUBUNIT-RELATED"/>
    <property type="match status" value="1"/>
</dbReference>
<dbReference type="GO" id="GO:0005834">
    <property type="term" value="C:heterotrimeric G-protein complex"/>
    <property type="evidence" value="ECO:0007669"/>
    <property type="project" value="TreeGrafter"/>
</dbReference>
<dbReference type="CDD" id="cd00066">
    <property type="entry name" value="G-alpha"/>
    <property type="match status" value="1"/>
</dbReference>
<keyword evidence="7" id="KW-0807">Transducer</keyword>
<dbReference type="GO" id="GO:0005525">
    <property type="term" value="F:GTP binding"/>
    <property type="evidence" value="ECO:0007669"/>
    <property type="project" value="UniProtKB-KW"/>
</dbReference>
<reference evidence="13" key="1">
    <citation type="submission" date="2022-11" db="UniProtKB">
        <authorList>
            <consortium name="WormBaseParasite"/>
        </authorList>
    </citation>
    <scope>IDENTIFICATION</scope>
</reference>